<organism evidence="7 8">
    <name type="scientific">Quercus suber</name>
    <name type="common">Cork oak</name>
    <dbReference type="NCBI Taxonomy" id="58331"/>
    <lineage>
        <taxon>Eukaryota</taxon>
        <taxon>Viridiplantae</taxon>
        <taxon>Streptophyta</taxon>
        <taxon>Embryophyta</taxon>
        <taxon>Tracheophyta</taxon>
        <taxon>Spermatophyta</taxon>
        <taxon>Magnoliopsida</taxon>
        <taxon>eudicotyledons</taxon>
        <taxon>Gunneridae</taxon>
        <taxon>Pentapetalae</taxon>
        <taxon>rosids</taxon>
        <taxon>fabids</taxon>
        <taxon>Fagales</taxon>
        <taxon>Fagaceae</taxon>
        <taxon>Quercus</taxon>
    </lineage>
</organism>
<feature type="domain" description="D-isomer specific 2-hydroxyacid dehydrogenase NAD-binding" evidence="6">
    <location>
        <begin position="571"/>
        <end position="744"/>
    </location>
</feature>
<dbReference type="CDD" id="cd12156">
    <property type="entry name" value="HPPR"/>
    <property type="match status" value="1"/>
</dbReference>
<gene>
    <name evidence="7" type="primary">HPR3_2</name>
    <name evidence="7" type="ORF">CFP56_040749</name>
</gene>
<dbReference type="GO" id="GO:0030267">
    <property type="term" value="F:glyoxylate reductase (NADPH) activity"/>
    <property type="evidence" value="ECO:0007669"/>
    <property type="project" value="UniProtKB-EC"/>
</dbReference>
<dbReference type="Gene3D" id="3.40.50.720">
    <property type="entry name" value="NAD(P)-binding Rossmann-like Domain"/>
    <property type="match status" value="5"/>
</dbReference>
<dbReference type="InterPro" id="IPR050223">
    <property type="entry name" value="D-isomer_2-hydroxyacid_DH"/>
</dbReference>
<evidence type="ECO:0000259" key="6">
    <source>
        <dbReference type="Pfam" id="PF02826"/>
    </source>
</evidence>
<evidence type="ECO:0000313" key="7">
    <source>
        <dbReference type="EMBL" id="KAK7851840.1"/>
    </source>
</evidence>
<dbReference type="GO" id="GO:0051287">
    <property type="term" value="F:NAD binding"/>
    <property type="evidence" value="ECO:0007669"/>
    <property type="project" value="InterPro"/>
</dbReference>
<protein>
    <recommendedName>
        <fullName evidence="4">glyoxylate reductase (NADP(+))</fullName>
        <ecNumber evidence="4">1.1.1.79</ecNumber>
    </recommendedName>
</protein>
<feature type="non-terminal residue" evidence="7">
    <location>
        <position position="1"/>
    </location>
</feature>
<evidence type="ECO:0000256" key="1">
    <source>
        <dbReference type="ARBA" id="ARBA00022857"/>
    </source>
</evidence>
<keyword evidence="3" id="KW-0520">NAD</keyword>
<feature type="domain" description="D-isomer specific 2-hydroxyacid dehydrogenase NAD-binding" evidence="6">
    <location>
        <begin position="1"/>
        <end position="140"/>
    </location>
</feature>
<dbReference type="InterPro" id="IPR029752">
    <property type="entry name" value="D-isomer_DH_CS1"/>
</dbReference>
<dbReference type="SUPFAM" id="SSF52283">
    <property type="entry name" value="Formate/glycerate dehydrogenase catalytic domain-like"/>
    <property type="match status" value="2"/>
</dbReference>
<feature type="domain" description="D-isomer specific 2-hydroxyacid dehydrogenase NAD-binding" evidence="6">
    <location>
        <begin position="298"/>
        <end position="438"/>
    </location>
</feature>
<evidence type="ECO:0000256" key="4">
    <source>
        <dbReference type="ARBA" id="ARBA00066661"/>
    </source>
</evidence>
<dbReference type="EMBL" id="PKMF04000082">
    <property type="protein sequence ID" value="KAK7851840.1"/>
    <property type="molecule type" value="Genomic_DNA"/>
</dbReference>
<name>A0AAW0LJQ0_QUESU</name>
<reference evidence="7 8" key="1">
    <citation type="journal article" date="2018" name="Sci. Data">
        <title>The draft genome sequence of cork oak.</title>
        <authorList>
            <person name="Ramos A.M."/>
            <person name="Usie A."/>
            <person name="Barbosa P."/>
            <person name="Barros P.M."/>
            <person name="Capote T."/>
            <person name="Chaves I."/>
            <person name="Simoes F."/>
            <person name="Abreu I."/>
            <person name="Carrasquinho I."/>
            <person name="Faro C."/>
            <person name="Guimaraes J.B."/>
            <person name="Mendonca D."/>
            <person name="Nobrega F."/>
            <person name="Rodrigues L."/>
            <person name="Saibo N.J.M."/>
            <person name="Varela M.C."/>
            <person name="Egas C."/>
            <person name="Matos J."/>
            <person name="Miguel C.M."/>
            <person name="Oliveira M.M."/>
            <person name="Ricardo C.P."/>
            <person name="Goncalves S."/>
        </authorList>
    </citation>
    <scope>NUCLEOTIDE SEQUENCE [LARGE SCALE GENOMIC DNA]</scope>
    <source>
        <strain evidence="8">cv. HL8</strain>
        <tissue evidence="7">Leaves</tissue>
    </source>
</reference>
<dbReference type="FunFam" id="3.40.50.720:FF:000213">
    <property type="entry name" value="Putative 2-hydroxyacid dehydrogenase"/>
    <property type="match status" value="3"/>
</dbReference>
<feature type="domain" description="D-isomer specific 2-hydroxyacid dehydrogenase catalytic" evidence="5">
    <location>
        <begin position="497"/>
        <end position="775"/>
    </location>
</feature>
<dbReference type="PROSITE" id="PS00065">
    <property type="entry name" value="D_2_HYDROXYACID_DH_1"/>
    <property type="match status" value="1"/>
</dbReference>
<dbReference type="GO" id="GO:0016618">
    <property type="term" value="F:hydroxypyruvate reductase [NAD(P)H] activity"/>
    <property type="evidence" value="ECO:0007669"/>
    <property type="project" value="UniProtKB-ARBA"/>
</dbReference>
<dbReference type="GO" id="GO:0005829">
    <property type="term" value="C:cytosol"/>
    <property type="evidence" value="ECO:0007669"/>
    <property type="project" value="TreeGrafter"/>
</dbReference>
<dbReference type="InterPro" id="IPR006139">
    <property type="entry name" value="D-isomer_2_OHA_DH_cat_dom"/>
</dbReference>
<evidence type="ECO:0000256" key="3">
    <source>
        <dbReference type="ARBA" id="ARBA00023027"/>
    </source>
</evidence>
<sequence>LKGKRIGIVGLGSIGQEVAKRLEAFGCSISYNSRKQKQSFSYPFYSNVVKLSANSDALVICCGLSDQTHHLINKEVLLALGKEGVIINVGRGAIIDEKEMVQCLVQGDIGGAGLDVFENEPNVPKELFALDNIVLSPHRGAFTHETLTNQDQSHRLQRIKVLQKYIHMAHHDGDDVHAHAHLHHQPQDLPQVLVIRPPLSFSNFQSQYSHKFQFLKAWESPLPLDQFLTTHANSVQAMLSTISYPVTARVLRLLPSLRLIVTPSAGLNHIDLDECRSRGIRVANAGNWNSEDVADVAVGLLIDLLRKIPAADRYVKQGLWASTGDYPLGSKLGGKRVGIVGLGSIGLEVAKRLEAFGCIILYNSRKEKPFVSYPFYSNVVELAANSDALVICCELNDQTRHMINKEVMLALGKKGVLINVGRGAIVDEKVMVWCLVQGLRIPKIAMATPNHLGNHDHRSKELSQVLVLEPPPIMKLHGDQFLNDFQLLKAWESPLPLDQFLSIHAQSVKALLTPGRYPLTRNILQLIPSLQLVVTTSAGLNHIDLPEFQRRGIAIASAGDVYSEDVADMAVGLLIDVLRKISAADRYVRKGLWDTKAEFPLGSKLCSKRVGIVGLGSIGQEVAKRLQAFGCRIMYTSRNKKPFVSYPYYSNVLELAADSNVLIICCGLTEQTRHMINKDVMLALGKEGVVINIGRGAIIDEKELVQCLVQQELAGAGLDVFENEPHVPRELLTMDNVVLSPHRAVRTPESLTAMCEHVKGNLEAFFSNQPLLSPVMNI</sequence>
<dbReference type="Pfam" id="PF00389">
    <property type="entry name" value="2-Hacid_dh"/>
    <property type="match status" value="1"/>
</dbReference>
<dbReference type="SUPFAM" id="SSF51735">
    <property type="entry name" value="NAD(P)-binding Rossmann-fold domains"/>
    <property type="match status" value="3"/>
</dbReference>
<dbReference type="InterPro" id="IPR036291">
    <property type="entry name" value="NAD(P)-bd_dom_sf"/>
</dbReference>
<keyword evidence="8" id="KW-1185">Reference proteome</keyword>
<evidence type="ECO:0000259" key="5">
    <source>
        <dbReference type="Pfam" id="PF00389"/>
    </source>
</evidence>
<comment type="caution">
    <text evidence="7">The sequence shown here is derived from an EMBL/GenBank/DDBJ whole genome shotgun (WGS) entry which is preliminary data.</text>
</comment>
<dbReference type="AlphaFoldDB" id="A0AAW0LJQ0"/>
<evidence type="ECO:0000313" key="8">
    <source>
        <dbReference type="Proteomes" id="UP000237347"/>
    </source>
</evidence>
<dbReference type="PANTHER" id="PTHR10996:SF237">
    <property type="entry name" value="GLYOXYLATE_HYDROXYPYRUVATE REDUCTASE HPR3-LIKE"/>
    <property type="match status" value="1"/>
</dbReference>
<dbReference type="GO" id="GO:0009853">
    <property type="term" value="P:photorespiration"/>
    <property type="evidence" value="ECO:0007669"/>
    <property type="project" value="UniProtKB-ARBA"/>
</dbReference>
<dbReference type="PANTHER" id="PTHR10996">
    <property type="entry name" value="2-HYDROXYACID DEHYDROGENASE-RELATED"/>
    <property type="match status" value="1"/>
</dbReference>
<keyword evidence="2" id="KW-0560">Oxidoreductase</keyword>
<accession>A0AAW0LJQ0</accession>
<proteinExistence type="predicted"/>
<evidence type="ECO:0000256" key="2">
    <source>
        <dbReference type="ARBA" id="ARBA00023002"/>
    </source>
</evidence>
<keyword evidence="1" id="KW-0521">NADP</keyword>
<dbReference type="Pfam" id="PF02826">
    <property type="entry name" value="2-Hacid_dh_C"/>
    <property type="match status" value="3"/>
</dbReference>
<dbReference type="Proteomes" id="UP000237347">
    <property type="component" value="Unassembled WGS sequence"/>
</dbReference>
<dbReference type="InterPro" id="IPR006140">
    <property type="entry name" value="D-isomer_DH_NAD-bd"/>
</dbReference>
<dbReference type="EC" id="1.1.1.79" evidence="4"/>